<evidence type="ECO:0000313" key="7">
    <source>
        <dbReference type="Proteomes" id="UP000266178"/>
    </source>
</evidence>
<dbReference type="InterPro" id="IPR030678">
    <property type="entry name" value="Peptide/Ni-bd"/>
</dbReference>
<evidence type="ECO:0000256" key="1">
    <source>
        <dbReference type="ARBA" id="ARBA00005695"/>
    </source>
</evidence>
<dbReference type="RefSeq" id="WP_119357958.1">
    <property type="nucleotide sequence ID" value="NZ_BJXM01000023.1"/>
</dbReference>
<evidence type="ECO:0000259" key="5">
    <source>
        <dbReference type="Pfam" id="PF00496"/>
    </source>
</evidence>
<name>A0A399F8K9_9DEIN</name>
<dbReference type="InterPro" id="IPR039424">
    <property type="entry name" value="SBP_5"/>
</dbReference>
<dbReference type="Gene3D" id="3.40.190.10">
    <property type="entry name" value="Periplasmic binding protein-like II"/>
    <property type="match status" value="1"/>
</dbReference>
<dbReference type="PANTHER" id="PTHR30290:SF9">
    <property type="entry name" value="OLIGOPEPTIDE-BINDING PROTEIN APPA"/>
    <property type="match status" value="1"/>
</dbReference>
<dbReference type="GO" id="GO:0043190">
    <property type="term" value="C:ATP-binding cassette (ABC) transporter complex"/>
    <property type="evidence" value="ECO:0007669"/>
    <property type="project" value="InterPro"/>
</dbReference>
<dbReference type="CDD" id="cd08500">
    <property type="entry name" value="PBP2_NikA_DppA_OppA_like_4"/>
    <property type="match status" value="1"/>
</dbReference>
<evidence type="ECO:0000256" key="4">
    <source>
        <dbReference type="SAM" id="SignalP"/>
    </source>
</evidence>
<dbReference type="InterPro" id="IPR000914">
    <property type="entry name" value="SBP_5_dom"/>
</dbReference>
<dbReference type="Proteomes" id="UP000266178">
    <property type="component" value="Unassembled WGS sequence"/>
</dbReference>
<feature type="domain" description="Solute-binding protein family 5" evidence="5">
    <location>
        <begin position="86"/>
        <end position="479"/>
    </location>
</feature>
<keyword evidence="2" id="KW-0813">Transport</keyword>
<keyword evidence="3 4" id="KW-0732">Signal</keyword>
<dbReference type="GO" id="GO:1904680">
    <property type="term" value="F:peptide transmembrane transporter activity"/>
    <property type="evidence" value="ECO:0007669"/>
    <property type="project" value="TreeGrafter"/>
</dbReference>
<sequence length="584" mass="64858">MKHPWLVLAALTALGAGLGQAQVQVYPQKWTVAKPGEAKRGGVLRTSVISDFRTFNPFITAEAGNVPDTISGLHGLVQRDPSNGEWIPDMATSWTISPNKLEITFKIRRGMKWSDGQAITADDWVTTFKIHTDEKVGSNSYDSFFIDGKPVKVSKVDDYTLKITYPKTDAEAFAVASYTPWPDHIFGPVYQKEGAEGIKKMWGLNAKVSDIVSPGPWVIGSYTPGERLVLKRNPYFGEWNKDEAGNPLPYLDGQEILIVKDTNAQLAAFLSGQIDLYSPSTVDQISQVRKAVQDNKLDATIKVNISPNATSQFIVFDWNKKSDPFKQELFRSAKFRQAMSHLVNRQAVIDVVYGGFGTPTYTSIYPVLKDWVNPAAPKYDFDPKKATQLLTELGFTKKDNEGYLVNAQGKRLEFNLATNAGNNQREQMARLFADEAKKVGVKVNFNPIDFNTLVGQLQSKGDDRPWDAILIGLSGGGLDWPFGSNVVPCTGSLHMYNTSGKCIDPRETQLSALYSRGRTELDLAKRKEIGNQMQVIEAQLQPIVYIAGPNYHPAWNNRVGGQFPDKLINALYGSRTTELTYIAK</sequence>
<comment type="caution">
    <text evidence="6">The sequence shown here is derived from an EMBL/GenBank/DDBJ whole genome shotgun (WGS) entry which is preliminary data.</text>
</comment>
<dbReference type="SUPFAM" id="SSF53850">
    <property type="entry name" value="Periplasmic binding protein-like II"/>
    <property type="match status" value="1"/>
</dbReference>
<accession>A0A399F8K9</accession>
<dbReference type="Gene3D" id="3.10.105.10">
    <property type="entry name" value="Dipeptide-binding Protein, Domain 3"/>
    <property type="match status" value="1"/>
</dbReference>
<dbReference type="OrthoDB" id="9772924at2"/>
<dbReference type="Pfam" id="PF00496">
    <property type="entry name" value="SBP_bac_5"/>
    <property type="match status" value="1"/>
</dbReference>
<feature type="signal peptide" evidence="4">
    <location>
        <begin position="1"/>
        <end position="21"/>
    </location>
</feature>
<keyword evidence="7" id="KW-1185">Reference proteome</keyword>
<comment type="similarity">
    <text evidence="1">Belongs to the bacterial solute-binding protein 5 family.</text>
</comment>
<dbReference type="GO" id="GO:0042597">
    <property type="term" value="C:periplasmic space"/>
    <property type="evidence" value="ECO:0007669"/>
    <property type="project" value="UniProtKB-ARBA"/>
</dbReference>
<evidence type="ECO:0000313" key="6">
    <source>
        <dbReference type="EMBL" id="RIH91599.1"/>
    </source>
</evidence>
<dbReference type="PIRSF" id="PIRSF002741">
    <property type="entry name" value="MppA"/>
    <property type="match status" value="1"/>
</dbReference>
<dbReference type="PANTHER" id="PTHR30290">
    <property type="entry name" value="PERIPLASMIC BINDING COMPONENT OF ABC TRANSPORTER"/>
    <property type="match status" value="1"/>
</dbReference>
<dbReference type="EMBL" id="QWLB01000037">
    <property type="protein sequence ID" value="RIH91599.1"/>
    <property type="molecule type" value="Genomic_DNA"/>
</dbReference>
<feature type="chain" id="PRO_5017337470" evidence="4">
    <location>
        <begin position="22"/>
        <end position="584"/>
    </location>
</feature>
<proteinExistence type="inferred from homology"/>
<dbReference type="PROSITE" id="PS01040">
    <property type="entry name" value="SBP_BACTERIAL_5"/>
    <property type="match status" value="1"/>
</dbReference>
<organism evidence="6 7">
    <name type="scientific">Meiothermus granaticius NBRC 107808</name>
    <dbReference type="NCBI Taxonomy" id="1227551"/>
    <lineage>
        <taxon>Bacteria</taxon>
        <taxon>Thermotogati</taxon>
        <taxon>Deinococcota</taxon>
        <taxon>Deinococci</taxon>
        <taxon>Thermales</taxon>
        <taxon>Thermaceae</taxon>
        <taxon>Meiothermus</taxon>
    </lineage>
</organism>
<dbReference type="InterPro" id="IPR023765">
    <property type="entry name" value="SBP_5_CS"/>
</dbReference>
<evidence type="ECO:0000256" key="3">
    <source>
        <dbReference type="ARBA" id="ARBA00022729"/>
    </source>
</evidence>
<dbReference type="AlphaFoldDB" id="A0A399F8K9"/>
<protein>
    <submittedName>
        <fullName evidence="6">Putative ABC transporter-binding protein</fullName>
    </submittedName>
</protein>
<reference evidence="6 7" key="1">
    <citation type="submission" date="2018-08" db="EMBL/GenBank/DDBJ databases">
        <title>Meiothermus granaticius genome AF-68 sequencing project.</title>
        <authorList>
            <person name="Da Costa M.S."/>
            <person name="Albuquerque L."/>
            <person name="Raposo P."/>
            <person name="Froufe H.J.C."/>
            <person name="Barroso C.S."/>
            <person name="Egas C."/>
        </authorList>
    </citation>
    <scope>NUCLEOTIDE SEQUENCE [LARGE SCALE GENOMIC DNA]</scope>
    <source>
        <strain evidence="6 7">AF-68</strain>
    </source>
</reference>
<evidence type="ECO:0000256" key="2">
    <source>
        <dbReference type="ARBA" id="ARBA00022448"/>
    </source>
</evidence>
<dbReference type="GO" id="GO:0015833">
    <property type="term" value="P:peptide transport"/>
    <property type="evidence" value="ECO:0007669"/>
    <property type="project" value="TreeGrafter"/>
</dbReference>
<gene>
    <name evidence="6" type="ORF">Mgrana_02479</name>
</gene>